<evidence type="ECO:0000313" key="2">
    <source>
        <dbReference type="EMBL" id="AOR31268.1"/>
    </source>
</evidence>
<dbReference type="KEGG" id="spun:BFF78_09660"/>
<dbReference type="AlphaFoldDB" id="A0A1D7Y6N1"/>
<protein>
    <submittedName>
        <fullName evidence="2">Uncharacterized protein</fullName>
    </submittedName>
</protein>
<proteinExistence type="predicted"/>
<gene>
    <name evidence="2" type="ORF">BFF78_09660</name>
</gene>
<accession>A0A1D7Y6N1</accession>
<reference evidence="3" key="1">
    <citation type="submission" date="2016-09" db="EMBL/GenBank/DDBJ databases">
        <title>Streptomyces puniciscabiei strain:TW1S1 Genome sequencing and assembly.</title>
        <authorList>
            <person name="Kim M.-K."/>
            <person name="Kim S.B."/>
        </authorList>
    </citation>
    <scope>NUCLEOTIDE SEQUENCE [LARGE SCALE GENOMIC DNA]</scope>
    <source>
        <strain evidence="3">TW1S1</strain>
    </source>
</reference>
<sequence length="94" mass="9715">MNRIFHTARRTAATAPVGRLAAGAVLLLAAVGALGATQDLSPLAGHAPAGGGAGHRVTSVRAADDPWTLTRKVVQRDDPWTSAPATPLRDDPWT</sequence>
<dbReference type="RefSeq" id="WP_069777913.1">
    <property type="nucleotide sequence ID" value="NZ_CP017248.1"/>
</dbReference>
<feature type="region of interest" description="Disordered" evidence="1">
    <location>
        <begin position="75"/>
        <end position="94"/>
    </location>
</feature>
<dbReference type="EMBL" id="CP017248">
    <property type="protein sequence ID" value="AOR31268.1"/>
    <property type="molecule type" value="Genomic_DNA"/>
</dbReference>
<dbReference type="Proteomes" id="UP000094960">
    <property type="component" value="Chromosome"/>
</dbReference>
<name>A0A1D7Y6N1_9ACTN</name>
<organism evidence="2 3">
    <name type="scientific">Streptomyces fodineus</name>
    <dbReference type="NCBI Taxonomy" id="1904616"/>
    <lineage>
        <taxon>Bacteria</taxon>
        <taxon>Bacillati</taxon>
        <taxon>Actinomycetota</taxon>
        <taxon>Actinomycetes</taxon>
        <taxon>Kitasatosporales</taxon>
        <taxon>Streptomycetaceae</taxon>
        <taxon>Streptomyces</taxon>
    </lineage>
</organism>
<evidence type="ECO:0000256" key="1">
    <source>
        <dbReference type="SAM" id="MobiDB-lite"/>
    </source>
</evidence>
<evidence type="ECO:0000313" key="3">
    <source>
        <dbReference type="Proteomes" id="UP000094960"/>
    </source>
</evidence>
<keyword evidence="3" id="KW-1185">Reference proteome</keyword>